<organism evidence="2 3">
    <name type="scientific">Gigaspora margarita</name>
    <dbReference type="NCBI Taxonomy" id="4874"/>
    <lineage>
        <taxon>Eukaryota</taxon>
        <taxon>Fungi</taxon>
        <taxon>Fungi incertae sedis</taxon>
        <taxon>Mucoromycota</taxon>
        <taxon>Glomeromycotina</taxon>
        <taxon>Glomeromycetes</taxon>
        <taxon>Diversisporales</taxon>
        <taxon>Gigasporaceae</taxon>
        <taxon>Gigaspora</taxon>
    </lineage>
</organism>
<proteinExistence type="predicted"/>
<feature type="region of interest" description="Disordered" evidence="1">
    <location>
        <begin position="131"/>
        <end position="159"/>
    </location>
</feature>
<dbReference type="OrthoDB" id="2384430at2759"/>
<name>A0A8H4AP42_GIGMA</name>
<dbReference type="AlphaFoldDB" id="A0A8H4AP42"/>
<accession>A0A8H4AP42</accession>
<evidence type="ECO:0000313" key="2">
    <source>
        <dbReference type="EMBL" id="KAF0519598.1"/>
    </source>
</evidence>
<comment type="caution">
    <text evidence="2">The sequence shown here is derived from an EMBL/GenBank/DDBJ whole genome shotgun (WGS) entry which is preliminary data.</text>
</comment>
<dbReference type="InterPro" id="IPR011990">
    <property type="entry name" value="TPR-like_helical_dom_sf"/>
</dbReference>
<keyword evidence="3" id="KW-1185">Reference proteome</keyword>
<dbReference type="EMBL" id="WTPW01000363">
    <property type="protein sequence ID" value="KAF0519598.1"/>
    <property type="molecule type" value="Genomic_DNA"/>
</dbReference>
<protein>
    <submittedName>
        <fullName evidence="2">Uncharacterized protein</fullName>
    </submittedName>
</protein>
<reference evidence="2 3" key="1">
    <citation type="journal article" date="2019" name="Environ. Microbiol.">
        <title>At the nexus of three kingdoms: the genome of the mycorrhizal fungus Gigaspora margarita provides insights into plant, endobacterial and fungal interactions.</title>
        <authorList>
            <person name="Venice F."/>
            <person name="Ghignone S."/>
            <person name="Salvioli di Fossalunga A."/>
            <person name="Amselem J."/>
            <person name="Novero M."/>
            <person name="Xianan X."/>
            <person name="Sedzielewska Toro K."/>
            <person name="Morin E."/>
            <person name="Lipzen A."/>
            <person name="Grigoriev I.V."/>
            <person name="Henrissat B."/>
            <person name="Martin F.M."/>
            <person name="Bonfante P."/>
        </authorList>
    </citation>
    <scope>NUCLEOTIDE SEQUENCE [LARGE SCALE GENOMIC DNA]</scope>
    <source>
        <strain evidence="2 3">BEG34</strain>
    </source>
</reference>
<evidence type="ECO:0000256" key="1">
    <source>
        <dbReference type="SAM" id="MobiDB-lite"/>
    </source>
</evidence>
<feature type="compositionally biased region" description="Basic and acidic residues" evidence="1">
    <location>
        <begin position="134"/>
        <end position="159"/>
    </location>
</feature>
<gene>
    <name evidence="2" type="ORF">F8M41_016597</name>
</gene>
<feature type="region of interest" description="Disordered" evidence="1">
    <location>
        <begin position="72"/>
        <end position="91"/>
    </location>
</feature>
<feature type="compositionally biased region" description="Basic and acidic residues" evidence="1">
    <location>
        <begin position="72"/>
        <end position="87"/>
    </location>
</feature>
<evidence type="ECO:0000313" key="3">
    <source>
        <dbReference type="Proteomes" id="UP000439903"/>
    </source>
</evidence>
<dbReference type="Gene3D" id="1.25.40.10">
    <property type="entry name" value="Tetratricopeptide repeat domain"/>
    <property type="match status" value="1"/>
</dbReference>
<sequence>MEVCYQNEVGVKKDRNKASTHYQNPIDMGSNEETFGLGHCCRSKVTNTNEFCQNGSKSDTDKCKALIHYQRSTDNKKDGETSIDAKNKGKRNNTESLAKVVDEFKRKIKIPYELKDPERHEIADVGVNLNNEETLEKDYERPTELNLENKEQKIGPDELIDRELANLNESDKKSKLKR</sequence>
<dbReference type="Proteomes" id="UP000439903">
    <property type="component" value="Unassembled WGS sequence"/>
</dbReference>